<protein>
    <submittedName>
        <fullName evidence="6">ABC transporter ATP-binding protein</fullName>
    </submittedName>
</protein>
<dbReference type="AlphaFoldDB" id="A0AB34DET9"/>
<dbReference type="InterPro" id="IPR051120">
    <property type="entry name" value="ABC_AA/LPS_Transport"/>
</dbReference>
<keyword evidence="2" id="KW-0813">Transport</keyword>
<dbReference type="GO" id="GO:0016887">
    <property type="term" value="F:ATP hydrolysis activity"/>
    <property type="evidence" value="ECO:0007669"/>
    <property type="project" value="InterPro"/>
</dbReference>
<dbReference type="Pfam" id="PF00005">
    <property type="entry name" value="ABC_tran"/>
    <property type="match status" value="1"/>
</dbReference>
<dbReference type="InterPro" id="IPR027417">
    <property type="entry name" value="P-loop_NTPase"/>
</dbReference>
<proteinExistence type="predicted"/>
<comment type="subcellular location">
    <subcellularLocation>
        <location evidence="1">Cell inner membrane</location>
    </subcellularLocation>
</comment>
<name>A0AB34DET9_9HYPH</name>
<dbReference type="GO" id="GO:0005524">
    <property type="term" value="F:ATP binding"/>
    <property type="evidence" value="ECO:0007669"/>
    <property type="project" value="UniProtKB-KW"/>
</dbReference>
<dbReference type="Pfam" id="PF12399">
    <property type="entry name" value="BCA_ABC_TP_C"/>
    <property type="match status" value="1"/>
</dbReference>
<dbReference type="CDD" id="cd03219">
    <property type="entry name" value="ABC_Mj1267_LivG_branched"/>
    <property type="match status" value="1"/>
</dbReference>
<feature type="domain" description="ABC transporter" evidence="5">
    <location>
        <begin position="8"/>
        <end position="249"/>
    </location>
</feature>
<organism evidence="6 7">
    <name type="scientific">Brucella lupini</name>
    <dbReference type="NCBI Taxonomy" id="255457"/>
    <lineage>
        <taxon>Bacteria</taxon>
        <taxon>Pseudomonadati</taxon>
        <taxon>Pseudomonadota</taxon>
        <taxon>Alphaproteobacteria</taxon>
        <taxon>Hyphomicrobiales</taxon>
        <taxon>Brucellaceae</taxon>
        <taxon>Brucella/Ochrobactrum group</taxon>
        <taxon>Brucella</taxon>
    </lineage>
</organism>
<dbReference type="InterPro" id="IPR032823">
    <property type="entry name" value="BCA_ABC_TP_C"/>
</dbReference>
<dbReference type="EMBL" id="WBWF01000038">
    <property type="protein sequence ID" value="KAB2698708.1"/>
    <property type="molecule type" value="Genomic_DNA"/>
</dbReference>
<evidence type="ECO:0000313" key="7">
    <source>
        <dbReference type="Proteomes" id="UP000435957"/>
    </source>
</evidence>
<keyword evidence="4 6" id="KW-0067">ATP-binding</keyword>
<dbReference type="PROSITE" id="PS50893">
    <property type="entry name" value="ABC_TRANSPORTER_2"/>
    <property type="match status" value="1"/>
</dbReference>
<evidence type="ECO:0000256" key="2">
    <source>
        <dbReference type="ARBA" id="ARBA00022448"/>
    </source>
</evidence>
<sequence>MNSAEPILTLEGVKKNFSGLSIIQGVDLKVARGSRHAVIGPNGAGKSTLFNLISGGLLPTEGAIYLQGRRISGLSPSAINRMGLSRSFQITNVYSRQTVLENVMMGVLARHGVRFNLWTPLNRMTALRDEAMALLEEVRLTQHKDTIAGDLAYSHLRSLEIVMTLATDPAVVLLDEPTAGMSREDTAFMVALIRRLTEGRTLIMVEHDMDVVFGICDQVSVLVYGRIVATGTPEEVRTDREVQTAYLGEGVI</sequence>
<dbReference type="SUPFAM" id="SSF52540">
    <property type="entry name" value="P-loop containing nucleoside triphosphate hydrolases"/>
    <property type="match status" value="1"/>
</dbReference>
<dbReference type="PANTHER" id="PTHR45772">
    <property type="entry name" value="CONSERVED COMPONENT OF ABC TRANSPORTER FOR NATURAL AMINO ACIDS-RELATED"/>
    <property type="match status" value="1"/>
</dbReference>
<accession>A0AB34DET9</accession>
<dbReference type="RefSeq" id="WP_094515546.1">
    <property type="nucleotide sequence ID" value="NZ_JBHEEP010000047.1"/>
</dbReference>
<dbReference type="Gene3D" id="3.40.50.300">
    <property type="entry name" value="P-loop containing nucleotide triphosphate hydrolases"/>
    <property type="match status" value="1"/>
</dbReference>
<dbReference type="Proteomes" id="UP000435957">
    <property type="component" value="Unassembled WGS sequence"/>
</dbReference>
<keyword evidence="7" id="KW-1185">Reference proteome</keyword>
<evidence type="ECO:0000313" key="6">
    <source>
        <dbReference type="EMBL" id="KAB2698708.1"/>
    </source>
</evidence>
<evidence type="ECO:0000256" key="4">
    <source>
        <dbReference type="ARBA" id="ARBA00022840"/>
    </source>
</evidence>
<reference evidence="6 7" key="1">
    <citation type="submission" date="2019-09" db="EMBL/GenBank/DDBJ databases">
        <title>Taxonomic organization of the family Brucellaceae based on a phylogenomic approach.</title>
        <authorList>
            <person name="Leclercq S."/>
            <person name="Cloeckaert A."/>
            <person name="Zygmunt M.S."/>
        </authorList>
    </citation>
    <scope>NUCLEOTIDE SEQUENCE [LARGE SCALE GENOMIC DNA]</scope>
    <source>
        <strain evidence="6 7">LUP23</strain>
    </source>
</reference>
<dbReference type="InterPro" id="IPR003439">
    <property type="entry name" value="ABC_transporter-like_ATP-bd"/>
</dbReference>
<gene>
    <name evidence="6" type="ORF">F9L03_26040</name>
</gene>
<dbReference type="InterPro" id="IPR003593">
    <property type="entry name" value="AAA+_ATPase"/>
</dbReference>
<dbReference type="GO" id="GO:0005886">
    <property type="term" value="C:plasma membrane"/>
    <property type="evidence" value="ECO:0007669"/>
    <property type="project" value="UniProtKB-SubCell"/>
</dbReference>
<dbReference type="PANTHER" id="PTHR45772:SF9">
    <property type="entry name" value="CONSERVED COMPONENT OF ABC TRANSPORTER FOR NATURAL AMINO ACIDS"/>
    <property type="match status" value="1"/>
</dbReference>
<evidence type="ECO:0000256" key="1">
    <source>
        <dbReference type="ARBA" id="ARBA00004533"/>
    </source>
</evidence>
<evidence type="ECO:0000259" key="5">
    <source>
        <dbReference type="PROSITE" id="PS50893"/>
    </source>
</evidence>
<evidence type="ECO:0000256" key="3">
    <source>
        <dbReference type="ARBA" id="ARBA00022741"/>
    </source>
</evidence>
<dbReference type="SMART" id="SM00382">
    <property type="entry name" value="AAA"/>
    <property type="match status" value="1"/>
</dbReference>
<keyword evidence="3" id="KW-0547">Nucleotide-binding</keyword>
<comment type="caution">
    <text evidence="6">The sequence shown here is derived from an EMBL/GenBank/DDBJ whole genome shotgun (WGS) entry which is preliminary data.</text>
</comment>